<comment type="caution">
    <text evidence="1">The sequence shown here is derived from an EMBL/GenBank/DDBJ whole genome shotgun (WGS) entry which is preliminary data.</text>
</comment>
<evidence type="ECO:0000313" key="2">
    <source>
        <dbReference type="Proteomes" id="UP000215215"/>
    </source>
</evidence>
<dbReference type="AlphaFoldDB" id="A0A235BTE5"/>
<dbReference type="EMBL" id="NOZQ01000116">
    <property type="protein sequence ID" value="OYD15491.1"/>
    <property type="molecule type" value="Genomic_DNA"/>
</dbReference>
<evidence type="ECO:0008006" key="3">
    <source>
        <dbReference type="Google" id="ProtNLM"/>
    </source>
</evidence>
<reference evidence="1 2" key="1">
    <citation type="submission" date="2017-07" db="EMBL/GenBank/DDBJ databases">
        <title>Recovery of genomes from metagenomes via a dereplication, aggregation, and scoring strategy.</title>
        <authorList>
            <person name="Sieber C.M."/>
            <person name="Probst A.J."/>
            <person name="Sharrar A."/>
            <person name="Thomas B.C."/>
            <person name="Hess M."/>
            <person name="Tringe S.G."/>
            <person name="Banfield J.F."/>
        </authorList>
    </citation>
    <scope>NUCLEOTIDE SEQUENCE [LARGE SCALE GENOMIC DNA]</scope>
    <source>
        <strain evidence="1">JGI_Cruoil_03_44_89</strain>
    </source>
</reference>
<name>A0A235BTE5_UNCW3</name>
<accession>A0A235BTE5</accession>
<evidence type="ECO:0000313" key="1">
    <source>
        <dbReference type="EMBL" id="OYD15491.1"/>
    </source>
</evidence>
<dbReference type="Proteomes" id="UP000215215">
    <property type="component" value="Unassembled WGS sequence"/>
</dbReference>
<gene>
    <name evidence="1" type="ORF">CH333_05590</name>
</gene>
<organism evidence="1 2">
    <name type="scientific">candidate division WOR-3 bacterium JGI_Cruoil_03_44_89</name>
    <dbReference type="NCBI Taxonomy" id="1973748"/>
    <lineage>
        <taxon>Bacteria</taxon>
        <taxon>Bacteria division WOR-3</taxon>
    </lineage>
</organism>
<proteinExistence type="predicted"/>
<sequence length="222" mass="23695">MRRKVSVLISMLMAISLCGREISGGFGGFEFGRISCDAAELNERFSEHGIKEIENMAYAWGGSGYGVVSNVIIGGSGRGGSIETESDSLSIKIDMGYGLFEVGYLFPLGRMIALFPLLGIGGRNITLYSRPDLGDVDFNELLTPGGAGRTFTAHTNSTILSLSLAGVYRLGSFISMFAKAGYIHDFGGDWKLEDGAMVKNEPDFGLKGPSFSAGIVFGWIGE</sequence>
<protein>
    <recommendedName>
        <fullName evidence="3">Outer membrane protein beta-barrel domain-containing protein</fullName>
    </recommendedName>
</protein>